<accession>A0AAU8ICM3</accession>
<evidence type="ECO:0000313" key="4">
    <source>
        <dbReference type="EMBL" id="XCJ15959.1"/>
    </source>
</evidence>
<sequence length="418" mass="47352">MKIAGIITEYNPLHNGHLYQLNWIRRELNPDLIIIVMSGDFVQRGEPAVLSKWDRAQWALKAGADLVFELPYIFSVGKADIFALGAVSVLNQAGATHLIFGSEDGRIDAFIRTVDLIEAHHAAYDHALMRALHTGLSYPNAHAAAYRLIAEREAANTVDLTRPNNSLGFHYIRAIRKLNSSMTPITLKRIQSDHSDPGFHQDARIASSTSIRSHLLNQHTDEGLDNKVPDYVYSLLMNRKTSGCLMDWNACFPYLKYRLLSSTPGQLKEIYECEEGIEHRLLSCIRSAESFRQFIGMVKTKRYTWSRLQRLSTHILTHTLKEEVREPAQKGELSYLRPLGMNLKGQNWLSHMRKQFQVPLISKIHKHHPPLLDADSRAAGIYDFISGRASSFLPDTGQIPLRFNEIKGLFQGNGSSRQ</sequence>
<organism evidence="4">
    <name type="scientific">Sporolactobacillus sp. Y61</name>
    <dbReference type="NCBI Taxonomy" id="3160863"/>
    <lineage>
        <taxon>Bacteria</taxon>
        <taxon>Bacillati</taxon>
        <taxon>Bacillota</taxon>
        <taxon>Bacilli</taxon>
        <taxon>Bacillales</taxon>
        <taxon>Sporolactobacillaceae</taxon>
        <taxon>Sporolactobacillus</taxon>
    </lineage>
</organism>
<evidence type="ECO:0000256" key="3">
    <source>
        <dbReference type="HAMAP-Rule" id="MF_01539"/>
    </source>
</evidence>
<keyword evidence="3" id="KW-0547">Nucleotide-binding</keyword>
<name>A0AAU8ICM3_9BACL</name>
<keyword evidence="3" id="KW-0694">RNA-binding</keyword>
<keyword evidence="3" id="KW-0820">tRNA-binding</keyword>
<reference evidence="4" key="1">
    <citation type="submission" date="2024-06" db="EMBL/GenBank/DDBJ databases">
        <authorList>
            <person name="Fan A."/>
            <person name="Zhang F.Y."/>
            <person name="Zhang L."/>
        </authorList>
    </citation>
    <scope>NUCLEOTIDE SEQUENCE</scope>
    <source>
        <strain evidence="4">Y61</strain>
    </source>
</reference>
<dbReference type="HAMAP" id="MF_01539">
    <property type="entry name" value="TmcAL"/>
    <property type="match status" value="1"/>
</dbReference>
<dbReference type="EC" id="6.3.4.-" evidence="3"/>
<dbReference type="PANTHER" id="PTHR37825">
    <property type="entry name" value="TRNA(MET) CYTIDINE ACETATE LIGASE"/>
    <property type="match status" value="1"/>
</dbReference>
<evidence type="ECO:0000256" key="2">
    <source>
        <dbReference type="ARBA" id="ARBA00022694"/>
    </source>
</evidence>
<feature type="binding site" evidence="3">
    <location>
        <begin position="7"/>
        <end position="20"/>
    </location>
    <ligand>
        <name>ATP</name>
        <dbReference type="ChEBI" id="CHEBI:30616"/>
    </ligand>
</feature>
<dbReference type="RefSeq" id="WP_353947668.1">
    <property type="nucleotide sequence ID" value="NZ_CP159510.1"/>
</dbReference>
<feature type="binding site" evidence="3">
    <location>
        <begin position="189"/>
        <end position="190"/>
    </location>
    <ligand>
        <name>ATP</name>
        <dbReference type="ChEBI" id="CHEBI:30616"/>
    </ligand>
</feature>
<dbReference type="InterPro" id="IPR008513">
    <property type="entry name" value="tRNA(Met)_cyd_acetate_ligase"/>
</dbReference>
<gene>
    <name evidence="3" type="primary">tmcAL</name>
    <name evidence="4" type="ORF">ABNN70_09570</name>
</gene>
<comment type="catalytic activity">
    <reaction evidence="3">
        <text>cytidine(34) in elongator tRNA(Met) + acetate + ATP = N(4)-acetylcytidine(34) in elongator tRNA(Met) + AMP + diphosphate</text>
        <dbReference type="Rhea" id="RHEA:58144"/>
        <dbReference type="Rhea" id="RHEA-COMP:10693"/>
        <dbReference type="Rhea" id="RHEA-COMP:10694"/>
        <dbReference type="ChEBI" id="CHEBI:30089"/>
        <dbReference type="ChEBI" id="CHEBI:30616"/>
        <dbReference type="ChEBI" id="CHEBI:33019"/>
        <dbReference type="ChEBI" id="CHEBI:74900"/>
        <dbReference type="ChEBI" id="CHEBI:82748"/>
        <dbReference type="ChEBI" id="CHEBI:456215"/>
    </reaction>
</comment>
<dbReference type="GO" id="GO:0000049">
    <property type="term" value="F:tRNA binding"/>
    <property type="evidence" value="ECO:0007669"/>
    <property type="project" value="UniProtKB-KW"/>
</dbReference>
<feature type="binding site" evidence="3">
    <location>
        <position position="164"/>
    </location>
    <ligand>
        <name>ATP</name>
        <dbReference type="ChEBI" id="CHEBI:30616"/>
    </ligand>
</feature>
<dbReference type="GO" id="GO:0016879">
    <property type="term" value="F:ligase activity, forming carbon-nitrogen bonds"/>
    <property type="evidence" value="ECO:0007669"/>
    <property type="project" value="UniProtKB-UniRule"/>
</dbReference>
<dbReference type="AlphaFoldDB" id="A0AAU8ICM3"/>
<dbReference type="PANTHER" id="PTHR37825:SF1">
    <property type="entry name" value="TRNA(MET) CYTIDINE ACETATE LIGASE"/>
    <property type="match status" value="1"/>
</dbReference>
<keyword evidence="3" id="KW-0963">Cytoplasm</keyword>
<dbReference type="EMBL" id="CP159510">
    <property type="protein sequence ID" value="XCJ15959.1"/>
    <property type="molecule type" value="Genomic_DNA"/>
</dbReference>
<comment type="subcellular location">
    <subcellularLocation>
        <location evidence="3">Cytoplasm</location>
    </subcellularLocation>
</comment>
<dbReference type="NCBIfam" id="NF010191">
    <property type="entry name" value="PRK13670.1"/>
    <property type="match status" value="1"/>
</dbReference>
<dbReference type="GO" id="GO:0006400">
    <property type="term" value="P:tRNA modification"/>
    <property type="evidence" value="ECO:0007669"/>
    <property type="project" value="UniProtKB-UniRule"/>
</dbReference>
<dbReference type="InterPro" id="IPR014729">
    <property type="entry name" value="Rossmann-like_a/b/a_fold"/>
</dbReference>
<dbReference type="GO" id="GO:0005737">
    <property type="term" value="C:cytoplasm"/>
    <property type="evidence" value="ECO:0007669"/>
    <property type="project" value="UniProtKB-SubCell"/>
</dbReference>
<dbReference type="Gene3D" id="3.40.50.620">
    <property type="entry name" value="HUPs"/>
    <property type="match status" value="1"/>
</dbReference>
<dbReference type="SUPFAM" id="SSF52374">
    <property type="entry name" value="Nucleotidylyl transferase"/>
    <property type="match status" value="1"/>
</dbReference>
<keyword evidence="2 3" id="KW-0819">tRNA processing</keyword>
<keyword evidence="1 3" id="KW-0436">Ligase</keyword>
<dbReference type="GO" id="GO:0005524">
    <property type="term" value="F:ATP binding"/>
    <property type="evidence" value="ECO:0007669"/>
    <property type="project" value="UniProtKB-KW"/>
</dbReference>
<evidence type="ECO:0000256" key="1">
    <source>
        <dbReference type="ARBA" id="ARBA00022598"/>
    </source>
</evidence>
<comment type="similarity">
    <text evidence="3">Belongs to the TmcAL family.</text>
</comment>
<proteinExistence type="inferred from homology"/>
<feature type="binding site" evidence="3">
    <location>
        <position position="101"/>
    </location>
    <ligand>
        <name>ATP</name>
        <dbReference type="ChEBI" id="CHEBI:30616"/>
    </ligand>
</feature>
<protein>
    <recommendedName>
        <fullName evidence="3">tRNA(Met) cytidine acetate ligase</fullName>
        <ecNumber evidence="3">6.3.4.-</ecNumber>
    </recommendedName>
</protein>
<keyword evidence="3" id="KW-0067">ATP-binding</keyword>
<dbReference type="Pfam" id="PF05636">
    <property type="entry name" value="HIGH_NTase1"/>
    <property type="match status" value="1"/>
</dbReference>
<comment type="function">
    <text evidence="3">Catalyzes the formation of N(4)-acetylcytidine (ac(4)C) at the wobble position of elongator tRNA(Met), using acetate and ATP as substrates. First activates an acetate ion to form acetyladenylate (Ac-AMP) and then transfers the acetyl group to tRNA to form ac(4)C34.</text>
</comment>